<keyword evidence="1" id="KW-0677">Repeat</keyword>
<evidence type="ECO:0000256" key="2">
    <source>
        <dbReference type="PROSITE-ProRule" id="PRU00708"/>
    </source>
</evidence>
<dbReference type="GO" id="GO:0099402">
    <property type="term" value="P:plant organ development"/>
    <property type="evidence" value="ECO:0007669"/>
    <property type="project" value="UniProtKB-ARBA"/>
</dbReference>
<dbReference type="SUPFAM" id="SSF48452">
    <property type="entry name" value="TPR-like"/>
    <property type="match status" value="1"/>
</dbReference>
<dbReference type="GO" id="GO:0003723">
    <property type="term" value="F:RNA binding"/>
    <property type="evidence" value="ECO:0007669"/>
    <property type="project" value="InterPro"/>
</dbReference>
<dbReference type="Pfam" id="PF13041">
    <property type="entry name" value="PPR_2"/>
    <property type="match status" value="3"/>
</dbReference>
<dbReference type="EMBL" id="KZ502442">
    <property type="protein sequence ID" value="PKU79164.1"/>
    <property type="molecule type" value="Genomic_DNA"/>
</dbReference>
<dbReference type="InterPro" id="IPR011990">
    <property type="entry name" value="TPR-like_helical_dom_sf"/>
</dbReference>
<dbReference type="OrthoDB" id="1880841at2759"/>
<dbReference type="PANTHER" id="PTHR47926:SF427">
    <property type="entry name" value="TETRATRICOPEPTIDE-LIKE HELICAL DOMAIN SUPERFAMILY"/>
    <property type="match status" value="1"/>
</dbReference>
<dbReference type="PANTHER" id="PTHR47926">
    <property type="entry name" value="PENTATRICOPEPTIDE REPEAT-CONTAINING PROTEIN"/>
    <property type="match status" value="1"/>
</dbReference>
<dbReference type="Pfam" id="PF01535">
    <property type="entry name" value="PPR"/>
    <property type="match status" value="6"/>
</dbReference>
<evidence type="ECO:0000313" key="3">
    <source>
        <dbReference type="EMBL" id="PKU79164.1"/>
    </source>
</evidence>
<dbReference type="NCBIfam" id="TIGR00756">
    <property type="entry name" value="PPR"/>
    <property type="match status" value="3"/>
</dbReference>
<dbReference type="InterPro" id="IPR046848">
    <property type="entry name" value="E_motif"/>
</dbReference>
<protein>
    <submittedName>
        <fullName evidence="3">Pentatricopeptide repeat-containing protein</fullName>
    </submittedName>
</protein>
<feature type="repeat" description="PPR" evidence="2">
    <location>
        <begin position="390"/>
        <end position="424"/>
    </location>
</feature>
<evidence type="ECO:0000313" key="4">
    <source>
        <dbReference type="Proteomes" id="UP000233837"/>
    </source>
</evidence>
<dbReference type="PROSITE" id="PS51375">
    <property type="entry name" value="PPR"/>
    <property type="match status" value="6"/>
</dbReference>
<dbReference type="AlphaFoldDB" id="A0A2I0WU20"/>
<dbReference type="Pfam" id="PF20431">
    <property type="entry name" value="E_motif"/>
    <property type="match status" value="1"/>
</dbReference>
<dbReference type="FunFam" id="1.25.40.10:FF:000158">
    <property type="entry name" value="pentatricopeptide repeat-containing protein At2g33680"/>
    <property type="match status" value="1"/>
</dbReference>
<dbReference type="FunFam" id="1.25.40.10:FF:000285">
    <property type="entry name" value="Pentatricopeptide repeat-containing protein, chloroplastic"/>
    <property type="match status" value="1"/>
</dbReference>
<accession>A0A2I0WU20</accession>
<dbReference type="InterPro" id="IPR002885">
    <property type="entry name" value="PPR_rpt"/>
</dbReference>
<dbReference type="FunFam" id="1.25.40.10:FF:000196">
    <property type="entry name" value="Pentatricopeptide repeat-containing protein At4g14850"/>
    <property type="match status" value="1"/>
</dbReference>
<dbReference type="InterPro" id="IPR046960">
    <property type="entry name" value="PPR_At4g14850-like_plant"/>
</dbReference>
<feature type="repeat" description="PPR" evidence="2">
    <location>
        <begin position="591"/>
        <end position="625"/>
    </location>
</feature>
<reference evidence="3 4" key="1">
    <citation type="journal article" date="2016" name="Sci. Rep.">
        <title>The Dendrobium catenatum Lindl. genome sequence provides insights into polysaccharide synthase, floral development and adaptive evolution.</title>
        <authorList>
            <person name="Zhang G.Q."/>
            <person name="Xu Q."/>
            <person name="Bian C."/>
            <person name="Tsai W.C."/>
            <person name="Yeh C.M."/>
            <person name="Liu K.W."/>
            <person name="Yoshida K."/>
            <person name="Zhang L.S."/>
            <person name="Chang S.B."/>
            <person name="Chen F."/>
            <person name="Shi Y."/>
            <person name="Su Y.Y."/>
            <person name="Zhang Y.Q."/>
            <person name="Chen L.J."/>
            <person name="Yin Y."/>
            <person name="Lin M."/>
            <person name="Huang H."/>
            <person name="Deng H."/>
            <person name="Wang Z.W."/>
            <person name="Zhu S.L."/>
            <person name="Zhao X."/>
            <person name="Deng C."/>
            <person name="Niu S.C."/>
            <person name="Huang J."/>
            <person name="Wang M."/>
            <person name="Liu G.H."/>
            <person name="Yang H.J."/>
            <person name="Xiao X.J."/>
            <person name="Hsiao Y.Y."/>
            <person name="Wu W.L."/>
            <person name="Chen Y.Y."/>
            <person name="Mitsuda N."/>
            <person name="Ohme-Takagi M."/>
            <person name="Luo Y.B."/>
            <person name="Van de Peer Y."/>
            <person name="Liu Z.J."/>
        </authorList>
    </citation>
    <scope>NUCLEOTIDE SEQUENCE [LARGE SCALE GENOMIC DNA]</scope>
    <source>
        <tissue evidence="3">The whole plant</tissue>
    </source>
</reference>
<feature type="repeat" description="PPR" evidence="2">
    <location>
        <begin position="290"/>
        <end position="324"/>
    </location>
</feature>
<dbReference type="GO" id="GO:0009451">
    <property type="term" value="P:RNA modification"/>
    <property type="evidence" value="ECO:0007669"/>
    <property type="project" value="InterPro"/>
</dbReference>
<dbReference type="FunFam" id="1.25.40.10:FF:000361">
    <property type="entry name" value="Pentatricopeptide repeat-containing protein chloroplastic"/>
    <property type="match status" value="1"/>
</dbReference>
<evidence type="ECO:0000256" key="1">
    <source>
        <dbReference type="ARBA" id="ARBA00022737"/>
    </source>
</evidence>
<dbReference type="Proteomes" id="UP000233837">
    <property type="component" value="Unassembled WGS sequence"/>
</dbReference>
<feature type="repeat" description="PPR" evidence="2">
    <location>
        <begin position="189"/>
        <end position="223"/>
    </location>
</feature>
<dbReference type="Gene3D" id="1.25.40.10">
    <property type="entry name" value="Tetratricopeptide repeat domain"/>
    <property type="match status" value="7"/>
</dbReference>
<gene>
    <name evidence="3" type="primary">PCMP-H23</name>
    <name evidence="3" type="ORF">MA16_Dca000508</name>
</gene>
<keyword evidence="4" id="KW-1185">Reference proteome</keyword>
<feature type="repeat" description="PPR" evidence="2">
    <location>
        <begin position="490"/>
        <end position="524"/>
    </location>
</feature>
<name>A0A2I0WU20_9ASPA</name>
<sequence>MLLYQTVAAVAKPSSPSSISLHQLLLRSQSLSQTKQSHAHASTSGLLYHNPSSLAALIISYSSFNDPISSLQLFHLNPFKPRSAFLWNSLVRALSQSGLNFQSFSVYNSMIQNSVSPDNRTFPFALSACSAAVSCDIRAEDKGKELHGGLIKLGFFSDVFVGNTLVAFYGACRDAGSAWKVFDEMPNRDIISWNSMISVFFNNELYRVSMRFFSELVRSGLGVNSVSFVSVLPAAGAMQDGVFGDAIHGYAVKVGLDLNVTVGNALIGVYGKCGDLEGSMQVFESIMVKNDVSWNSIIGILAHAGLSRDALEMFKEMLSSEMEPNGITMASLLPLVVPNLFHLGREVHGYCVKNGMDSDVFVANSLLDMYAKCGFLKKGAVVFDRIKNKNVVSWNAMIANCTQNGDEMEAIKLLGDMQLIGETPNGVTFTNVLPACARIASLTKGKEIHAKSIRDGYNIDLFVSNALIDMYVKCGQLNLARNLFDVSERDEVSYNVLILGYSQSSWCLEALILFQEMRVMGMLYDTVSFIGVLAACANLPAVKHGKEVHCFLMRNQIDSDLFSCNSILDMYNRCGRVDLGRKFFDRCLKRDVASWNSMIIGYGMQGDLETALDLFDRMEDDDVEHDHVSYVAALSICSHGGLVERGKKYFDQLLAQKINLTQMHYACMVDLLGRAGQMDEAANFIKNMAFKADFNVWGAMLGACRVHGNIELGRWAAEHLFELKPGHSGYYVLLANMYAEAGRWDEANKIRLLMKSRSVKKNKAYSWIESGKKPGTLLMGEMIEGREEDLSYAAP</sequence>
<reference evidence="3 4" key="2">
    <citation type="journal article" date="2017" name="Nature">
        <title>The Apostasia genome and the evolution of orchids.</title>
        <authorList>
            <person name="Zhang G.Q."/>
            <person name="Liu K.W."/>
            <person name="Li Z."/>
            <person name="Lohaus R."/>
            <person name="Hsiao Y.Y."/>
            <person name="Niu S.C."/>
            <person name="Wang J.Y."/>
            <person name="Lin Y.C."/>
            <person name="Xu Q."/>
            <person name="Chen L.J."/>
            <person name="Yoshida K."/>
            <person name="Fujiwara S."/>
            <person name="Wang Z.W."/>
            <person name="Zhang Y.Q."/>
            <person name="Mitsuda N."/>
            <person name="Wang M."/>
            <person name="Liu G.H."/>
            <person name="Pecoraro L."/>
            <person name="Huang H.X."/>
            <person name="Xiao X.J."/>
            <person name="Lin M."/>
            <person name="Wu X.Y."/>
            <person name="Wu W.L."/>
            <person name="Chen Y.Y."/>
            <person name="Chang S.B."/>
            <person name="Sakamoto S."/>
            <person name="Ohme-Takagi M."/>
            <person name="Yagi M."/>
            <person name="Zeng S.J."/>
            <person name="Shen C.Y."/>
            <person name="Yeh C.M."/>
            <person name="Luo Y.B."/>
            <person name="Tsai W.C."/>
            <person name="Van de Peer Y."/>
            <person name="Liu Z.J."/>
        </authorList>
    </citation>
    <scope>NUCLEOTIDE SEQUENCE [LARGE SCALE GENOMIC DNA]</scope>
    <source>
        <tissue evidence="3">The whole plant</tissue>
    </source>
</reference>
<feature type="repeat" description="PPR" evidence="2">
    <location>
        <begin position="83"/>
        <end position="117"/>
    </location>
</feature>
<organism evidence="3 4">
    <name type="scientific">Dendrobium catenatum</name>
    <dbReference type="NCBI Taxonomy" id="906689"/>
    <lineage>
        <taxon>Eukaryota</taxon>
        <taxon>Viridiplantae</taxon>
        <taxon>Streptophyta</taxon>
        <taxon>Embryophyta</taxon>
        <taxon>Tracheophyta</taxon>
        <taxon>Spermatophyta</taxon>
        <taxon>Magnoliopsida</taxon>
        <taxon>Liliopsida</taxon>
        <taxon>Asparagales</taxon>
        <taxon>Orchidaceae</taxon>
        <taxon>Epidendroideae</taxon>
        <taxon>Malaxideae</taxon>
        <taxon>Dendrobiinae</taxon>
        <taxon>Dendrobium</taxon>
    </lineage>
</organism>
<dbReference type="FunFam" id="1.25.40.10:FF:000344">
    <property type="entry name" value="Pentatricopeptide repeat-containing protein"/>
    <property type="match status" value="1"/>
</dbReference>
<proteinExistence type="predicted"/>